<evidence type="ECO:0000313" key="6">
    <source>
        <dbReference type="Proteomes" id="UP000311713"/>
    </source>
</evidence>
<dbReference type="EMBL" id="VDGT01000007">
    <property type="protein sequence ID" value="TNM30596.1"/>
    <property type="molecule type" value="Genomic_DNA"/>
</dbReference>
<dbReference type="Gene3D" id="3.50.50.60">
    <property type="entry name" value="FAD/NAD(P)-binding domain"/>
    <property type="match status" value="1"/>
</dbReference>
<dbReference type="PRINTS" id="PR00420">
    <property type="entry name" value="RNGMNOXGNASE"/>
</dbReference>
<dbReference type="GO" id="GO:0004497">
    <property type="term" value="F:monooxygenase activity"/>
    <property type="evidence" value="ECO:0007669"/>
    <property type="project" value="UniProtKB-KW"/>
</dbReference>
<gene>
    <name evidence="5" type="ORF">FH715_11370</name>
</gene>
<keyword evidence="6" id="KW-1185">Reference proteome</keyword>
<protein>
    <submittedName>
        <fullName evidence="5">FAD-dependent oxidoreductase</fullName>
    </submittedName>
</protein>
<dbReference type="PANTHER" id="PTHR43747">
    <property type="entry name" value="FAD-BINDING PROTEIN"/>
    <property type="match status" value="1"/>
</dbReference>
<dbReference type="Proteomes" id="UP000311713">
    <property type="component" value="Unassembled WGS sequence"/>
</dbReference>
<comment type="caution">
    <text evidence="5">The sequence shown here is derived from an EMBL/GenBank/DDBJ whole genome shotgun (WGS) entry which is preliminary data.</text>
</comment>
<evidence type="ECO:0000256" key="3">
    <source>
        <dbReference type="ARBA" id="ARBA00038396"/>
    </source>
</evidence>
<keyword evidence="1" id="KW-0560">Oxidoreductase</keyword>
<dbReference type="InterPro" id="IPR036188">
    <property type="entry name" value="FAD/NAD-bd_sf"/>
</dbReference>
<sequence>MKDQPAQTKAPALVKGPEYDVIILGAGLAGSILGAIMARHGARTLIVDAGSHPRFAVGESMIPYTLLALRSIAERYDVPEIATLSSYDSCNKEISTSFGWKKHFGFMRHQEDTEPDPRESNQFSTPGIFNKTGHLYRQDTDTYLFNAAVRYGCDQRLGMRVKEVEIEDKGIAVISTNDEVFRGRFLVDASGFRSPLAEKLELREKPSRFKHHSRSLFTHMIDVPITDDVLRHAKRDRPPKRWWEGTMHHLFDRGWFWVIPFNNNPHSTNPLVSVGLTMDPRKYPKDTALSPEEEFHAFAARFPAVERQFTGARAVRPWVSTDRLQYSSKASVGDRWCLMSHAAGFLDPLFSRGLSNTAEVINALAHRLMAALKDDVFTRERFEYVEQLEQGLLDYNDELVNSAFISFDHYQLWNAVFRVWAMGSNMGAFRILRALNQFRRTGSDASFHAMEQATNTGLWWPDHDEYRKLFDTTVAECEAVEKGVTTPERASDTIFAMLESADYFPPAMGFQRRDLPFINPTPKMVGAVARWAFTKAPPDTRDLMLGTVKDIARAGVRVKRAI</sequence>
<keyword evidence="2" id="KW-0503">Monooxygenase</keyword>
<feature type="transmembrane region" description="Helical" evidence="4">
    <location>
        <begin position="21"/>
        <end position="38"/>
    </location>
</feature>
<keyword evidence="4" id="KW-1133">Transmembrane helix</keyword>
<name>A0A5C4V596_9ACTN</name>
<evidence type="ECO:0000256" key="1">
    <source>
        <dbReference type="ARBA" id="ARBA00023002"/>
    </source>
</evidence>
<keyword evidence="4" id="KW-0812">Transmembrane</keyword>
<dbReference type="SUPFAM" id="SSF51905">
    <property type="entry name" value="FAD/NAD(P)-binding domain"/>
    <property type="match status" value="1"/>
</dbReference>
<keyword evidence="4" id="KW-0472">Membrane</keyword>
<accession>A0A5C4V596</accession>
<organism evidence="5 6">
    <name type="scientific">Streptomyces sedi</name>
    <dbReference type="NCBI Taxonomy" id="555059"/>
    <lineage>
        <taxon>Bacteria</taxon>
        <taxon>Bacillati</taxon>
        <taxon>Actinomycetota</taxon>
        <taxon>Actinomycetes</taxon>
        <taxon>Kitasatosporales</taxon>
        <taxon>Streptomycetaceae</taxon>
        <taxon>Streptomyces</taxon>
    </lineage>
</organism>
<dbReference type="Pfam" id="PF04820">
    <property type="entry name" value="Trp_halogenase"/>
    <property type="match status" value="1"/>
</dbReference>
<evidence type="ECO:0000256" key="4">
    <source>
        <dbReference type="SAM" id="Phobius"/>
    </source>
</evidence>
<dbReference type="AlphaFoldDB" id="A0A5C4V596"/>
<evidence type="ECO:0000313" key="5">
    <source>
        <dbReference type="EMBL" id="TNM30596.1"/>
    </source>
</evidence>
<dbReference type="RefSeq" id="WP_139644015.1">
    <property type="nucleotide sequence ID" value="NZ_BAAAZS010000058.1"/>
</dbReference>
<dbReference type="PANTHER" id="PTHR43747:SF5">
    <property type="entry name" value="FAD-BINDING DOMAIN-CONTAINING PROTEIN"/>
    <property type="match status" value="1"/>
</dbReference>
<evidence type="ECO:0000256" key="2">
    <source>
        <dbReference type="ARBA" id="ARBA00023033"/>
    </source>
</evidence>
<proteinExistence type="inferred from homology"/>
<dbReference type="InterPro" id="IPR050816">
    <property type="entry name" value="Flavin-dep_Halogenase_NPB"/>
</dbReference>
<reference evidence="5 6" key="1">
    <citation type="submission" date="2019-06" db="EMBL/GenBank/DDBJ databases">
        <title>Draft genome of Streptomyces sedi sp. JCM16909.</title>
        <authorList>
            <person name="Klykleung N."/>
            <person name="Tanasupawat S."/>
            <person name="Kudo T."/>
            <person name="Yuki M."/>
            <person name="Ohkuma M."/>
        </authorList>
    </citation>
    <scope>NUCLEOTIDE SEQUENCE [LARGE SCALE GENOMIC DNA]</scope>
    <source>
        <strain evidence="5 6">JCM 16909</strain>
    </source>
</reference>
<comment type="similarity">
    <text evidence="3">Belongs to the flavin-dependent halogenase family. Bacterial tryptophan halogenase subfamily.</text>
</comment>
<dbReference type="InterPro" id="IPR006905">
    <property type="entry name" value="Flavin_halogenase"/>
</dbReference>
<dbReference type="OrthoDB" id="103324at2"/>